<keyword evidence="3" id="KW-1185">Reference proteome</keyword>
<dbReference type="InterPro" id="IPR037445">
    <property type="entry name" value="MAGE"/>
</dbReference>
<dbReference type="InterPro" id="IPR002190">
    <property type="entry name" value="MHD_dom"/>
</dbReference>
<dbReference type="RefSeq" id="XP_003057318.1">
    <property type="nucleotide sequence ID" value="XM_003057272.1"/>
</dbReference>
<reference evidence="2 3" key="1">
    <citation type="journal article" date="2009" name="Science">
        <title>Green evolution and dynamic adaptations revealed by genomes of the marine picoeukaryotes Micromonas.</title>
        <authorList>
            <person name="Worden A.Z."/>
            <person name="Lee J.H."/>
            <person name="Mock T."/>
            <person name="Rouze P."/>
            <person name="Simmons M.P."/>
            <person name="Aerts A.L."/>
            <person name="Allen A.E."/>
            <person name="Cuvelier M.L."/>
            <person name="Derelle E."/>
            <person name="Everett M.V."/>
            <person name="Foulon E."/>
            <person name="Grimwood J."/>
            <person name="Gundlach H."/>
            <person name="Henrissat B."/>
            <person name="Napoli C."/>
            <person name="McDonald S.M."/>
            <person name="Parker M.S."/>
            <person name="Rombauts S."/>
            <person name="Salamov A."/>
            <person name="Von Dassow P."/>
            <person name="Badger J.H."/>
            <person name="Coutinho P.M."/>
            <person name="Demir E."/>
            <person name="Dubchak I."/>
            <person name="Gentemann C."/>
            <person name="Eikrem W."/>
            <person name="Gready J.E."/>
            <person name="John U."/>
            <person name="Lanier W."/>
            <person name="Lindquist E.A."/>
            <person name="Lucas S."/>
            <person name="Mayer K.F."/>
            <person name="Moreau H."/>
            <person name="Not F."/>
            <person name="Otillar R."/>
            <person name="Panaud O."/>
            <person name="Pangilinan J."/>
            <person name="Paulsen I."/>
            <person name="Piegu B."/>
            <person name="Poliakov A."/>
            <person name="Robbens S."/>
            <person name="Schmutz J."/>
            <person name="Toulza E."/>
            <person name="Wyss T."/>
            <person name="Zelensky A."/>
            <person name="Zhou K."/>
            <person name="Armbrust E.V."/>
            <person name="Bhattacharya D."/>
            <person name="Goodenough U.W."/>
            <person name="Van de Peer Y."/>
            <person name="Grigoriev I.V."/>
        </authorList>
    </citation>
    <scope>NUCLEOTIDE SEQUENCE [LARGE SCALE GENOMIC DNA]</scope>
    <source>
        <strain evidence="2 3">CCMP1545</strain>
    </source>
</reference>
<dbReference type="STRING" id="564608.C1MM20"/>
<dbReference type="AlphaFoldDB" id="C1MM20"/>
<feature type="domain" description="MAGE" evidence="1">
    <location>
        <begin position="13"/>
        <end position="210"/>
    </location>
</feature>
<dbReference type="Gene3D" id="1.10.10.1210">
    <property type="entry name" value="MAGE homology domain, winged helix WH2 motif"/>
    <property type="match status" value="1"/>
</dbReference>
<dbReference type="GO" id="GO:0005634">
    <property type="term" value="C:nucleus"/>
    <property type="evidence" value="ECO:0007669"/>
    <property type="project" value="TreeGrafter"/>
</dbReference>
<dbReference type="Gene3D" id="1.10.10.1200">
    <property type="entry name" value="MAGE homology domain, winged helix WH1 motif"/>
    <property type="match status" value="1"/>
</dbReference>
<sequence>IASQEKDKLVAEVMRYVLFSQHKDGAPVQRSKISELITTLSPTLKRVNLAGYVIAQAQVKFVKVFGMEMKELSRMAHKKTGKDRTNAPTDPGKEYILKSTLPAAARKRWVDRAEDNAAKAFCITVCALVSISGGMIEEDALWKHLASLGVHQDDEDHPKLGNAKAAIARLCKQRYIMREKASAGGGEDGRDRYGYVLAERALDELGQDGVDAFVQGIMKGAGDDEGEQETGAAA</sequence>
<dbReference type="OMA" id="EENLWPH"/>
<dbReference type="KEGG" id="mpp:MICPUCDRAFT_14761"/>
<evidence type="ECO:0000259" key="1">
    <source>
        <dbReference type="SMART" id="SM01373"/>
    </source>
</evidence>
<proteinExistence type="predicted"/>
<dbReference type="GeneID" id="9682302"/>
<evidence type="ECO:0000313" key="2">
    <source>
        <dbReference type="EMBL" id="EEH58963.1"/>
    </source>
</evidence>
<dbReference type="Pfam" id="PF01454">
    <property type="entry name" value="MAGE"/>
    <property type="match status" value="1"/>
</dbReference>
<dbReference type="Proteomes" id="UP000001876">
    <property type="component" value="Unassembled WGS sequence"/>
</dbReference>
<evidence type="ECO:0000313" key="3">
    <source>
        <dbReference type="Proteomes" id="UP000001876"/>
    </source>
</evidence>
<organism evidence="3">
    <name type="scientific">Micromonas pusilla (strain CCMP1545)</name>
    <name type="common">Picoplanktonic green alga</name>
    <dbReference type="NCBI Taxonomy" id="564608"/>
    <lineage>
        <taxon>Eukaryota</taxon>
        <taxon>Viridiplantae</taxon>
        <taxon>Chlorophyta</taxon>
        <taxon>Mamiellophyceae</taxon>
        <taxon>Mamiellales</taxon>
        <taxon>Mamiellaceae</taxon>
        <taxon>Micromonas</taxon>
    </lineage>
</organism>
<dbReference type="EMBL" id="GG663737">
    <property type="protein sequence ID" value="EEH58963.1"/>
    <property type="molecule type" value="Genomic_DNA"/>
</dbReference>
<dbReference type="eggNOG" id="KOG4562">
    <property type="taxonomic scope" value="Eukaryota"/>
</dbReference>
<accession>C1MM20</accession>
<feature type="non-terminal residue" evidence="2">
    <location>
        <position position="1"/>
    </location>
</feature>
<dbReference type="InterPro" id="IPR041898">
    <property type="entry name" value="MAGE_WH1"/>
</dbReference>
<dbReference type="PANTHER" id="PTHR11736:SF14">
    <property type="entry name" value="NSE3 HOMOLOG, SMC5-SMC6 COMPLEX COMPONENT"/>
    <property type="match status" value="1"/>
</dbReference>
<dbReference type="PANTHER" id="PTHR11736">
    <property type="entry name" value="MELANOMA-ASSOCIATED ANTIGEN MAGE ANTIGEN"/>
    <property type="match status" value="1"/>
</dbReference>
<dbReference type="OrthoDB" id="205198at2759"/>
<gene>
    <name evidence="2" type="ORF">MICPUCDRAFT_14761</name>
</gene>
<dbReference type="InterPro" id="IPR041899">
    <property type="entry name" value="MAGE_WH2"/>
</dbReference>
<protein>
    <submittedName>
        <fullName evidence="2">Predicted protein</fullName>
    </submittedName>
</protein>
<name>C1MM20_MICPC</name>
<dbReference type="SMART" id="SM01373">
    <property type="entry name" value="MAGE"/>
    <property type="match status" value="1"/>
</dbReference>